<accession>A0A453GWC5</accession>
<organism evidence="1 2">
    <name type="scientific">Aegilops tauschii subsp. strangulata</name>
    <name type="common">Goatgrass</name>
    <dbReference type="NCBI Taxonomy" id="200361"/>
    <lineage>
        <taxon>Eukaryota</taxon>
        <taxon>Viridiplantae</taxon>
        <taxon>Streptophyta</taxon>
        <taxon>Embryophyta</taxon>
        <taxon>Tracheophyta</taxon>
        <taxon>Spermatophyta</taxon>
        <taxon>Magnoliopsida</taxon>
        <taxon>Liliopsida</taxon>
        <taxon>Poales</taxon>
        <taxon>Poaceae</taxon>
        <taxon>BOP clade</taxon>
        <taxon>Pooideae</taxon>
        <taxon>Triticodae</taxon>
        <taxon>Triticeae</taxon>
        <taxon>Triticinae</taxon>
        <taxon>Aegilops</taxon>
    </lineage>
</organism>
<sequence length="95" mass="11001">MKVQPSVVRKVLELSLTNGSTPRQEPAYVYFVLMVSCTIVLDHLVPGSHRPRHMQLYIYDMDEASEHRVKRSPDIDINLIRKILRILENNPGSHH</sequence>
<reference evidence="1" key="4">
    <citation type="submission" date="2019-03" db="UniProtKB">
        <authorList>
            <consortium name="EnsemblPlants"/>
        </authorList>
    </citation>
    <scope>IDENTIFICATION</scope>
</reference>
<dbReference type="EnsemblPlants" id="AET3Gv21231500.4">
    <property type="protein sequence ID" value="AET3Gv21231500.4"/>
    <property type="gene ID" value="AET3Gv21231500"/>
</dbReference>
<protein>
    <submittedName>
        <fullName evidence="1">Uncharacterized protein</fullName>
    </submittedName>
</protein>
<reference evidence="1" key="5">
    <citation type="journal article" date="2021" name="G3 (Bethesda)">
        <title>Aegilops tauschii genome assembly Aet v5.0 features greater sequence contiguity and improved annotation.</title>
        <authorList>
            <person name="Wang L."/>
            <person name="Zhu T."/>
            <person name="Rodriguez J.C."/>
            <person name="Deal K.R."/>
            <person name="Dubcovsky J."/>
            <person name="McGuire P.E."/>
            <person name="Lux T."/>
            <person name="Spannagl M."/>
            <person name="Mayer K.F.X."/>
            <person name="Baldrich P."/>
            <person name="Meyers B.C."/>
            <person name="Huo N."/>
            <person name="Gu Y.Q."/>
            <person name="Zhou H."/>
            <person name="Devos K.M."/>
            <person name="Bennetzen J.L."/>
            <person name="Unver T."/>
            <person name="Budak H."/>
            <person name="Gulick P.J."/>
            <person name="Galiba G."/>
            <person name="Kalapos B."/>
            <person name="Nelson D.R."/>
            <person name="Li P."/>
            <person name="You F.M."/>
            <person name="Luo M.C."/>
            <person name="Dvorak J."/>
        </authorList>
    </citation>
    <scope>NUCLEOTIDE SEQUENCE [LARGE SCALE GENOMIC DNA]</scope>
    <source>
        <strain evidence="1">cv. AL8/78</strain>
    </source>
</reference>
<reference evidence="2" key="2">
    <citation type="journal article" date="2017" name="Nat. Plants">
        <title>The Aegilops tauschii genome reveals multiple impacts of transposons.</title>
        <authorList>
            <person name="Zhao G."/>
            <person name="Zou C."/>
            <person name="Li K."/>
            <person name="Wang K."/>
            <person name="Li T."/>
            <person name="Gao L."/>
            <person name="Zhang X."/>
            <person name="Wang H."/>
            <person name="Yang Z."/>
            <person name="Liu X."/>
            <person name="Jiang W."/>
            <person name="Mao L."/>
            <person name="Kong X."/>
            <person name="Jiao Y."/>
            <person name="Jia J."/>
        </authorList>
    </citation>
    <scope>NUCLEOTIDE SEQUENCE [LARGE SCALE GENOMIC DNA]</scope>
    <source>
        <strain evidence="2">cv. AL8/78</strain>
    </source>
</reference>
<dbReference type="Proteomes" id="UP000015105">
    <property type="component" value="Chromosome 3D"/>
</dbReference>
<dbReference type="Gramene" id="AET3Gv21231500.4">
    <property type="protein sequence ID" value="AET3Gv21231500.4"/>
    <property type="gene ID" value="AET3Gv21231500"/>
</dbReference>
<proteinExistence type="predicted"/>
<reference evidence="2" key="1">
    <citation type="journal article" date="2014" name="Science">
        <title>Ancient hybridizations among the ancestral genomes of bread wheat.</title>
        <authorList>
            <consortium name="International Wheat Genome Sequencing Consortium,"/>
            <person name="Marcussen T."/>
            <person name="Sandve S.R."/>
            <person name="Heier L."/>
            <person name="Spannagl M."/>
            <person name="Pfeifer M."/>
            <person name="Jakobsen K.S."/>
            <person name="Wulff B.B."/>
            <person name="Steuernagel B."/>
            <person name="Mayer K.F."/>
            <person name="Olsen O.A."/>
        </authorList>
    </citation>
    <scope>NUCLEOTIDE SEQUENCE [LARGE SCALE GENOMIC DNA]</scope>
    <source>
        <strain evidence="2">cv. AL8/78</strain>
    </source>
</reference>
<keyword evidence="2" id="KW-1185">Reference proteome</keyword>
<reference evidence="1" key="3">
    <citation type="journal article" date="2017" name="Nature">
        <title>Genome sequence of the progenitor of the wheat D genome Aegilops tauschii.</title>
        <authorList>
            <person name="Luo M.C."/>
            <person name="Gu Y.Q."/>
            <person name="Puiu D."/>
            <person name="Wang H."/>
            <person name="Twardziok S.O."/>
            <person name="Deal K.R."/>
            <person name="Huo N."/>
            <person name="Zhu T."/>
            <person name="Wang L."/>
            <person name="Wang Y."/>
            <person name="McGuire P.E."/>
            <person name="Liu S."/>
            <person name="Long H."/>
            <person name="Ramasamy R.K."/>
            <person name="Rodriguez J.C."/>
            <person name="Van S.L."/>
            <person name="Yuan L."/>
            <person name="Wang Z."/>
            <person name="Xia Z."/>
            <person name="Xiao L."/>
            <person name="Anderson O.D."/>
            <person name="Ouyang S."/>
            <person name="Liang Y."/>
            <person name="Zimin A.V."/>
            <person name="Pertea G."/>
            <person name="Qi P."/>
            <person name="Bennetzen J.L."/>
            <person name="Dai X."/>
            <person name="Dawson M.W."/>
            <person name="Muller H.G."/>
            <person name="Kugler K."/>
            <person name="Rivarola-Duarte L."/>
            <person name="Spannagl M."/>
            <person name="Mayer K.F.X."/>
            <person name="Lu F.H."/>
            <person name="Bevan M.W."/>
            <person name="Leroy P."/>
            <person name="Li P."/>
            <person name="You F.M."/>
            <person name="Sun Q."/>
            <person name="Liu Z."/>
            <person name="Lyons E."/>
            <person name="Wicker T."/>
            <person name="Salzberg S.L."/>
            <person name="Devos K.M."/>
            <person name="Dvorak J."/>
        </authorList>
    </citation>
    <scope>NUCLEOTIDE SEQUENCE [LARGE SCALE GENOMIC DNA]</scope>
    <source>
        <strain evidence="1">cv. AL8/78</strain>
    </source>
</reference>
<name>A0A453GWC5_AEGTS</name>
<evidence type="ECO:0000313" key="1">
    <source>
        <dbReference type="EnsemblPlants" id="AET3Gv21231500.4"/>
    </source>
</evidence>
<dbReference type="AlphaFoldDB" id="A0A453GWC5"/>
<evidence type="ECO:0000313" key="2">
    <source>
        <dbReference type="Proteomes" id="UP000015105"/>
    </source>
</evidence>